<keyword evidence="1" id="KW-0812">Transmembrane</keyword>
<feature type="transmembrane region" description="Helical" evidence="1">
    <location>
        <begin position="34"/>
        <end position="54"/>
    </location>
</feature>
<accession>A0A9X2RHI9</accession>
<dbReference type="AlphaFoldDB" id="A0A9X2RHI9"/>
<gene>
    <name evidence="2" type="ORF">NM125_12315</name>
</gene>
<dbReference type="RefSeq" id="WP_255135245.1">
    <property type="nucleotide sequence ID" value="NZ_JANDBC010000002.1"/>
</dbReference>
<reference evidence="2" key="1">
    <citation type="submission" date="2022-06" db="EMBL/GenBank/DDBJ databases">
        <title>Gracilimonas sp. CAU 1638 isolated from sea sediment.</title>
        <authorList>
            <person name="Kim W."/>
        </authorList>
    </citation>
    <scope>NUCLEOTIDE SEQUENCE</scope>
    <source>
        <strain evidence="2">CAU 1638</strain>
    </source>
</reference>
<keyword evidence="1" id="KW-1133">Transmembrane helix</keyword>
<proteinExistence type="predicted"/>
<dbReference type="EMBL" id="JANDBC010000002">
    <property type="protein sequence ID" value="MCP9292363.1"/>
    <property type="molecule type" value="Genomic_DNA"/>
</dbReference>
<dbReference type="Pfam" id="PF22503">
    <property type="entry name" value="DUF6992"/>
    <property type="match status" value="1"/>
</dbReference>
<sequence length="154" mass="17171">MIFLGSWATLNILSGSTGYFLSEKSTKYFHQMNAGWNLVNAGIAGFALYNISQMDVASLSYTQSLNELQKLDKFLLLNTGLDVGYMATGAWLWERGIRKKSSRLKGYGKSLIVQGGFLLAFDLVLYFLHSPITSDLMQLTESINVTTSGFRINF</sequence>
<keyword evidence="3" id="KW-1185">Reference proteome</keyword>
<name>A0A9X2RHI9_9BACT</name>
<feature type="transmembrane region" description="Helical" evidence="1">
    <location>
        <begin position="6"/>
        <end position="22"/>
    </location>
</feature>
<evidence type="ECO:0000313" key="2">
    <source>
        <dbReference type="EMBL" id="MCP9292363.1"/>
    </source>
</evidence>
<feature type="transmembrane region" description="Helical" evidence="1">
    <location>
        <begin position="74"/>
        <end position="94"/>
    </location>
</feature>
<evidence type="ECO:0000313" key="3">
    <source>
        <dbReference type="Proteomes" id="UP001139125"/>
    </source>
</evidence>
<evidence type="ECO:0000256" key="1">
    <source>
        <dbReference type="SAM" id="Phobius"/>
    </source>
</evidence>
<protein>
    <submittedName>
        <fullName evidence="2">Uncharacterized protein</fullName>
    </submittedName>
</protein>
<feature type="transmembrane region" description="Helical" evidence="1">
    <location>
        <begin position="106"/>
        <end position="128"/>
    </location>
</feature>
<dbReference type="InterPro" id="IPR054261">
    <property type="entry name" value="DUF6992"/>
</dbReference>
<comment type="caution">
    <text evidence="2">The sequence shown here is derived from an EMBL/GenBank/DDBJ whole genome shotgun (WGS) entry which is preliminary data.</text>
</comment>
<keyword evidence="1" id="KW-0472">Membrane</keyword>
<dbReference type="Proteomes" id="UP001139125">
    <property type="component" value="Unassembled WGS sequence"/>
</dbReference>
<organism evidence="2 3">
    <name type="scientific">Gracilimonas sediminicola</name>
    <dbReference type="NCBI Taxonomy" id="2952158"/>
    <lineage>
        <taxon>Bacteria</taxon>
        <taxon>Pseudomonadati</taxon>
        <taxon>Balneolota</taxon>
        <taxon>Balneolia</taxon>
        <taxon>Balneolales</taxon>
        <taxon>Balneolaceae</taxon>
        <taxon>Gracilimonas</taxon>
    </lineage>
</organism>